<keyword evidence="5" id="KW-0173">Coenzyme A biosynthesis</keyword>
<dbReference type="PANTHER" id="PTHR14359">
    <property type="entry name" value="HOMO-OLIGOMERIC FLAVIN CONTAINING CYS DECARBOXYLASE FAMILY"/>
    <property type="match status" value="1"/>
</dbReference>
<dbReference type="InterPro" id="IPR036551">
    <property type="entry name" value="Flavin_trans-like"/>
</dbReference>
<organism evidence="10 11">
    <name type="scientific">Cucumis sativus</name>
    <name type="common">Cucumber</name>
    <dbReference type="NCBI Taxonomy" id="3659"/>
    <lineage>
        <taxon>Eukaryota</taxon>
        <taxon>Viridiplantae</taxon>
        <taxon>Streptophyta</taxon>
        <taxon>Embryophyta</taxon>
        <taxon>Tracheophyta</taxon>
        <taxon>Spermatophyta</taxon>
        <taxon>Magnoliopsida</taxon>
        <taxon>eudicotyledons</taxon>
        <taxon>Gunneridae</taxon>
        <taxon>Pentapetalae</taxon>
        <taxon>rosids</taxon>
        <taxon>fabids</taxon>
        <taxon>Cucurbitales</taxon>
        <taxon>Cucurbitaceae</taxon>
        <taxon>Benincaseae</taxon>
        <taxon>Cucumis</taxon>
    </lineage>
</organism>
<dbReference type="Proteomes" id="UP000029981">
    <property type="component" value="Chromosome 1"/>
</dbReference>
<dbReference type="EC" id="4.1.1.36" evidence="8"/>
<evidence type="ECO:0000259" key="9">
    <source>
        <dbReference type="Pfam" id="PF02441"/>
    </source>
</evidence>
<proteinExistence type="inferred from homology"/>
<evidence type="ECO:0000256" key="2">
    <source>
        <dbReference type="ARBA" id="ARBA00022604"/>
    </source>
</evidence>
<keyword evidence="4" id="KW-0456">Lyase</keyword>
<dbReference type="OrthoDB" id="1532798at2759"/>
<evidence type="ECO:0000256" key="3">
    <source>
        <dbReference type="ARBA" id="ARBA00022643"/>
    </source>
</evidence>
<dbReference type="GO" id="GO:0010181">
    <property type="term" value="F:FMN binding"/>
    <property type="evidence" value="ECO:0000318"/>
    <property type="project" value="GO_Central"/>
</dbReference>
<evidence type="ECO:0000256" key="1">
    <source>
        <dbReference type="ARBA" id="ARBA00001917"/>
    </source>
</evidence>
<protein>
    <recommendedName>
        <fullName evidence="8">phosphopantothenoylcysteine decarboxylase</fullName>
        <ecNumber evidence="8">4.1.1.36</ecNumber>
    </recommendedName>
</protein>
<reference evidence="10 11" key="3">
    <citation type="journal article" date="2010" name="BMC Genomics">
        <title>Transcriptome sequencing and comparative analysis of cucumber flowers with different sex types.</title>
        <authorList>
            <person name="Guo S."/>
            <person name="Zheng Y."/>
            <person name="Joung J.G."/>
            <person name="Liu S."/>
            <person name="Zhang Z."/>
            <person name="Crasta O.R."/>
            <person name="Sobral B.W."/>
            <person name="Xu Y."/>
            <person name="Huang S."/>
            <person name="Fei Z."/>
        </authorList>
    </citation>
    <scope>NUCLEOTIDE SEQUENCE [LARGE SCALE GENOMIC DNA]</scope>
    <source>
        <strain evidence="11">cv. 9930</strain>
    </source>
</reference>
<reference evidence="10 11" key="1">
    <citation type="journal article" date="2009" name="Nat. Genet.">
        <title>The genome of the cucumber, Cucumis sativus L.</title>
        <authorList>
            <person name="Huang S."/>
            <person name="Li R."/>
            <person name="Zhang Z."/>
            <person name="Li L."/>
            <person name="Gu X."/>
            <person name="Fan W."/>
            <person name="Lucas W.J."/>
            <person name="Wang X."/>
            <person name="Xie B."/>
            <person name="Ni P."/>
            <person name="Ren Y."/>
            <person name="Zhu H."/>
            <person name="Li J."/>
            <person name="Lin K."/>
            <person name="Jin W."/>
            <person name="Fei Z."/>
            <person name="Li G."/>
            <person name="Staub J."/>
            <person name="Kilian A."/>
            <person name="van der Vossen E.A."/>
            <person name="Wu Y."/>
            <person name="Guo J."/>
            <person name="He J."/>
            <person name="Jia Z."/>
            <person name="Ren Y."/>
            <person name="Tian G."/>
            <person name="Lu Y."/>
            <person name="Ruan J."/>
            <person name="Qian W."/>
            <person name="Wang M."/>
            <person name="Huang Q."/>
            <person name="Li B."/>
            <person name="Xuan Z."/>
            <person name="Cao J."/>
            <person name="Asan"/>
            <person name="Wu Z."/>
            <person name="Zhang J."/>
            <person name="Cai Q."/>
            <person name="Bai Y."/>
            <person name="Zhao B."/>
            <person name="Han Y."/>
            <person name="Li Y."/>
            <person name="Li X."/>
            <person name="Wang S."/>
            <person name="Shi Q."/>
            <person name="Liu S."/>
            <person name="Cho W.K."/>
            <person name="Kim J.Y."/>
            <person name="Xu Y."/>
            <person name="Heller-Uszynska K."/>
            <person name="Miao H."/>
            <person name="Cheng Z."/>
            <person name="Zhang S."/>
            <person name="Wu J."/>
            <person name="Yang Y."/>
            <person name="Kang H."/>
            <person name="Li M."/>
            <person name="Liang H."/>
            <person name="Ren X."/>
            <person name="Shi Z."/>
            <person name="Wen M."/>
            <person name="Jian M."/>
            <person name="Yang H."/>
            <person name="Zhang G."/>
            <person name="Yang Z."/>
            <person name="Chen R."/>
            <person name="Liu S."/>
            <person name="Li J."/>
            <person name="Ma L."/>
            <person name="Liu H."/>
            <person name="Zhou Y."/>
            <person name="Zhao J."/>
            <person name="Fang X."/>
            <person name="Li G."/>
            <person name="Fang L."/>
            <person name="Li Y."/>
            <person name="Liu D."/>
            <person name="Zheng H."/>
            <person name="Zhang Y."/>
            <person name="Qin N."/>
            <person name="Li Z."/>
            <person name="Yang G."/>
            <person name="Yang S."/>
            <person name="Bolund L."/>
            <person name="Kristiansen K."/>
            <person name="Zheng H."/>
            <person name="Li S."/>
            <person name="Zhang X."/>
            <person name="Yang H."/>
            <person name="Wang J."/>
            <person name="Sun R."/>
            <person name="Zhang B."/>
            <person name="Jiang S."/>
            <person name="Wang J."/>
            <person name="Du Y."/>
            <person name="Li S."/>
        </authorList>
    </citation>
    <scope>NUCLEOTIDE SEQUENCE [LARGE SCALE GENOMIC DNA]</scope>
    <source>
        <strain evidence="11">cv. 9930</strain>
    </source>
</reference>
<evidence type="ECO:0000256" key="7">
    <source>
        <dbReference type="ARBA" id="ARBA00060685"/>
    </source>
</evidence>
<evidence type="ECO:0000256" key="4">
    <source>
        <dbReference type="ARBA" id="ARBA00022793"/>
    </source>
</evidence>
<comment type="cofactor">
    <cofactor evidence="1">
        <name>FMN</name>
        <dbReference type="ChEBI" id="CHEBI:58210"/>
    </cofactor>
</comment>
<dbReference type="AlphaFoldDB" id="A0A0A0LP03"/>
<evidence type="ECO:0000256" key="6">
    <source>
        <dbReference type="ARBA" id="ARBA00038350"/>
    </source>
</evidence>
<dbReference type="InterPro" id="IPR003382">
    <property type="entry name" value="Flavoprotein"/>
</dbReference>
<feature type="domain" description="Flavoprotein" evidence="9">
    <location>
        <begin position="11"/>
        <end position="180"/>
    </location>
</feature>
<dbReference type="eggNOG" id="KOG0672">
    <property type="taxonomic scope" value="Eukaryota"/>
</dbReference>
<evidence type="ECO:0000256" key="8">
    <source>
        <dbReference type="ARBA" id="ARBA00066422"/>
    </source>
</evidence>
<dbReference type="GO" id="GO:0071513">
    <property type="term" value="C:phosphopantothenoylcysteine decarboxylase complex"/>
    <property type="evidence" value="ECO:0000318"/>
    <property type="project" value="GO_Central"/>
</dbReference>
<dbReference type="GO" id="GO:0015937">
    <property type="term" value="P:coenzyme A biosynthetic process"/>
    <property type="evidence" value="ECO:0000318"/>
    <property type="project" value="GO_Central"/>
</dbReference>
<keyword evidence="2" id="KW-0341">Growth regulation</keyword>
<accession>A0A0A0LP03</accession>
<dbReference type="EMBL" id="CM002922">
    <property type="protein sequence ID" value="KGN63503.1"/>
    <property type="molecule type" value="Genomic_DNA"/>
</dbReference>
<name>A0A0A0LP03_CUCSA</name>
<dbReference type="Gramene" id="KGN63503">
    <property type="protein sequence ID" value="KGN63503"/>
    <property type="gene ID" value="Csa_1G002720"/>
</dbReference>
<keyword evidence="3" id="KW-0288">FMN</keyword>
<gene>
    <name evidence="10" type="ORF">Csa_1G002720</name>
</gene>
<evidence type="ECO:0000313" key="10">
    <source>
        <dbReference type="EMBL" id="KGN63503.1"/>
    </source>
</evidence>
<dbReference type="Pfam" id="PF02441">
    <property type="entry name" value="Flavoprotein"/>
    <property type="match status" value="1"/>
</dbReference>
<dbReference type="KEGG" id="csv:101203462"/>
<dbReference type="OMA" id="PFTERHC"/>
<evidence type="ECO:0000256" key="5">
    <source>
        <dbReference type="ARBA" id="ARBA00022993"/>
    </source>
</evidence>
<keyword evidence="3" id="KW-0285">Flavoprotein</keyword>
<evidence type="ECO:0000313" key="11">
    <source>
        <dbReference type="Proteomes" id="UP000029981"/>
    </source>
</evidence>
<dbReference type="STRING" id="3659.A0A0A0LP03"/>
<keyword evidence="4" id="KW-0210">Decarboxylase</keyword>
<reference evidence="10 11" key="4">
    <citation type="journal article" date="2011" name="BMC Genomics">
        <title>RNA-Seq improves annotation of protein-coding genes in the cucumber genome.</title>
        <authorList>
            <person name="Li Z."/>
            <person name="Zhang Z."/>
            <person name="Yan P."/>
            <person name="Huang S."/>
            <person name="Fei Z."/>
            <person name="Lin K."/>
        </authorList>
    </citation>
    <scope>NUCLEOTIDE SEQUENCE [LARGE SCALE GENOMIC DNA]</scope>
    <source>
        <strain evidence="11">cv. 9930</strain>
    </source>
</reference>
<dbReference type="PANTHER" id="PTHR14359:SF6">
    <property type="entry name" value="PHOSPHOPANTOTHENOYLCYSTEINE DECARBOXYLASE"/>
    <property type="match status" value="1"/>
</dbReference>
<keyword evidence="11" id="KW-1185">Reference proteome</keyword>
<dbReference type="Gene3D" id="3.40.50.1950">
    <property type="entry name" value="Flavin prenyltransferase-like"/>
    <property type="match status" value="1"/>
</dbReference>
<dbReference type="GO" id="GO:0004633">
    <property type="term" value="F:phosphopantothenoylcysteine decarboxylase activity"/>
    <property type="evidence" value="ECO:0000318"/>
    <property type="project" value="GO_Central"/>
</dbReference>
<reference evidence="10 11" key="2">
    <citation type="journal article" date="2009" name="PLoS ONE">
        <title>An integrated genetic and cytogenetic map of the cucumber genome.</title>
        <authorList>
            <person name="Ren Y."/>
            <person name="Zhang Z."/>
            <person name="Liu J."/>
            <person name="Staub J.E."/>
            <person name="Han Y."/>
            <person name="Cheng Z."/>
            <person name="Li X."/>
            <person name="Lu J."/>
            <person name="Miao H."/>
            <person name="Kang H."/>
            <person name="Xie B."/>
            <person name="Gu X."/>
            <person name="Wang X."/>
            <person name="Du Y."/>
            <person name="Jin W."/>
            <person name="Huang S."/>
        </authorList>
    </citation>
    <scope>NUCLEOTIDE SEQUENCE [LARGE SCALE GENOMIC DNA]</scope>
    <source>
        <strain evidence="11">cv. 9930</strain>
    </source>
</reference>
<comment type="similarity">
    <text evidence="6">Belongs to the HFCD (homooligomeric flavin containing Cys decarboxylase) superfamily.</text>
</comment>
<sequence>MQVSNRQRKPRVLLAACGSVAALKFRTICQCFSEWADVRAVATRAALFFIDRQALPKNVFLYIDDDDWSSWKKIGDNVLHIHLCNWADIMVIAPLSANTLGKIAGGLCDNLLTCIVRAWDYTKPIFVAPAMNALMWNNSFTERHLVLVDDLGITLIRPVADGMERCNGVMAEPSHIYATVVLFMELQRKKNKTAHQ</sequence>
<comment type="pathway">
    <text evidence="7">Cofactor biosynthesis; coenzyme A biosynthesis; CoA from (R)-pantothenate: step 3/5.</text>
</comment>
<dbReference type="SUPFAM" id="SSF52507">
    <property type="entry name" value="Homo-oligomeric flavin-containing Cys decarboxylases, HFCD"/>
    <property type="match status" value="1"/>
</dbReference>